<organism evidence="1">
    <name type="scientific">uncultured Desulfobacterium sp</name>
    <dbReference type="NCBI Taxonomy" id="201089"/>
    <lineage>
        <taxon>Bacteria</taxon>
        <taxon>Pseudomonadati</taxon>
        <taxon>Thermodesulfobacteriota</taxon>
        <taxon>Desulfobacteria</taxon>
        <taxon>Desulfobacterales</taxon>
        <taxon>Desulfobacteriaceae</taxon>
        <taxon>Desulfobacterium</taxon>
        <taxon>environmental samples</taxon>
    </lineage>
</organism>
<accession>E1YFZ1</accession>
<proteinExistence type="predicted"/>
<gene>
    <name evidence="1" type="ORF">N47_J04660</name>
</gene>
<name>E1YFZ1_9BACT</name>
<sequence length="50" mass="6105">MFLRTLCLLFLQYVKKPKNIVLMKYYLFKLRRPAVLVHRVLCPKPWIILS</sequence>
<dbReference type="EMBL" id="FR695872">
    <property type="protein sequence ID" value="CBX29485.1"/>
    <property type="molecule type" value="Genomic_DNA"/>
</dbReference>
<reference evidence="1" key="1">
    <citation type="journal article" date="2011" name="Environ. Microbiol.">
        <title>Genomic insights into the metabolic potential of the polycyclic aromatic hydrocarbon degrading sulfate-reducing Deltaproteobacterium N47.</title>
        <authorList>
            <person name="Bergmann F."/>
            <person name="Selesi D."/>
            <person name="Weinmaier T."/>
            <person name="Tischler P."/>
            <person name="Rattei T."/>
            <person name="Meckenstock R.U."/>
        </authorList>
    </citation>
    <scope>NUCLEOTIDE SEQUENCE</scope>
</reference>
<evidence type="ECO:0000313" key="1">
    <source>
        <dbReference type="EMBL" id="CBX29485.1"/>
    </source>
</evidence>
<protein>
    <submittedName>
        <fullName evidence="1">Uncharacterized protein</fullName>
    </submittedName>
</protein>
<dbReference type="AlphaFoldDB" id="E1YFZ1"/>